<evidence type="ECO:0000256" key="1">
    <source>
        <dbReference type="SAM" id="Phobius"/>
    </source>
</evidence>
<dbReference type="InterPro" id="IPR012902">
    <property type="entry name" value="N_methyl_site"/>
</dbReference>
<dbReference type="InterPro" id="IPR045584">
    <property type="entry name" value="Pilin-like"/>
</dbReference>
<reference evidence="2 3" key="1">
    <citation type="submission" date="2018-09" db="EMBL/GenBank/DDBJ databases">
        <title>Discovery and Ecogenomic Context for Candidatus Cryosericales, a Global Caldiserica Order Active in Thawing Permafrost.</title>
        <authorList>
            <person name="Martinez M.A."/>
            <person name="Woodcroft B.J."/>
            <person name="Ignacio Espinoza J.C."/>
            <person name="Zayed A."/>
            <person name="Singleton C.M."/>
            <person name="Boyd J."/>
            <person name="Li Y.-F."/>
            <person name="Purvine S."/>
            <person name="Maughan H."/>
            <person name="Hodgkins S.B."/>
            <person name="Anderson D."/>
            <person name="Sederholm M."/>
            <person name="Temperton B."/>
            <person name="Saleska S.R."/>
            <person name="Tyson G.W."/>
            <person name="Rich V.I."/>
        </authorList>
    </citation>
    <scope>NUCLEOTIDE SEQUENCE [LARGE SCALE GENOMIC DNA]</scope>
    <source>
        <strain evidence="2 3">SMC5</strain>
    </source>
</reference>
<evidence type="ECO:0000313" key="2">
    <source>
        <dbReference type="EMBL" id="RIE08795.1"/>
    </source>
</evidence>
<feature type="transmembrane region" description="Helical" evidence="1">
    <location>
        <begin position="12"/>
        <end position="36"/>
    </location>
</feature>
<dbReference type="Pfam" id="PF07963">
    <property type="entry name" value="N_methyl"/>
    <property type="match status" value="1"/>
</dbReference>
<comment type="caution">
    <text evidence="2">The sequence shown here is derived from an EMBL/GenBank/DDBJ whole genome shotgun (WGS) entry which is preliminary data.</text>
</comment>
<sequence>MRRVAGRTRVRGFSLIELIIVVAVTIILAGMAVPAFGTTLARMRIQTNASQMVQDLRLVRDSAITYQQDLYVYVCVTPTAAQRTTYFAEVSQKYPLTGVHYSPGTDTSVSDAFEKRTLLYNMVCGLPVQSGGAAYSYTSADTVTAGVNTYLVLVFHCGQGSYFRGQPTLLDGTFSGTIWIPMQDSANQPTRYWYVGISPTGEPSSSGVRP</sequence>
<keyword evidence="1" id="KW-0472">Membrane</keyword>
<dbReference type="SUPFAM" id="SSF54523">
    <property type="entry name" value="Pili subunits"/>
    <property type="match status" value="1"/>
</dbReference>
<dbReference type="OrthoDB" id="10011735at2"/>
<keyword evidence="1" id="KW-1133">Transmembrane helix</keyword>
<dbReference type="PROSITE" id="PS00409">
    <property type="entry name" value="PROKAR_NTER_METHYL"/>
    <property type="match status" value="1"/>
</dbReference>
<dbReference type="RefSeq" id="WP_119120253.1">
    <property type="nucleotide sequence ID" value="NZ_QXIU01000190.1"/>
</dbReference>
<proteinExistence type="predicted"/>
<dbReference type="AlphaFoldDB" id="A0A398D1I1"/>
<protein>
    <recommendedName>
        <fullName evidence="4">Prepilin-type N-terminal cleavage/methylation domain-containing protein</fullName>
    </recommendedName>
</protein>
<gene>
    <name evidence="2" type="ORF">SMC5_07755</name>
</gene>
<name>A0A398D1I1_9BACT</name>
<dbReference type="Proteomes" id="UP000266489">
    <property type="component" value="Unassembled WGS sequence"/>
</dbReference>
<evidence type="ECO:0000313" key="3">
    <source>
        <dbReference type="Proteomes" id="UP000266489"/>
    </source>
</evidence>
<dbReference type="EMBL" id="QXIU01000190">
    <property type="protein sequence ID" value="RIE08795.1"/>
    <property type="molecule type" value="Genomic_DNA"/>
</dbReference>
<evidence type="ECO:0008006" key="4">
    <source>
        <dbReference type="Google" id="ProtNLM"/>
    </source>
</evidence>
<accession>A0A398D1I1</accession>
<dbReference type="Gene3D" id="3.30.700.10">
    <property type="entry name" value="Glycoprotein, Type 4 Pilin"/>
    <property type="match status" value="1"/>
</dbReference>
<keyword evidence="1" id="KW-0812">Transmembrane</keyword>
<organism evidence="2 3">
    <name type="scientific">Candidatus Cryosericum odellii</name>
    <dbReference type="NCBI Taxonomy" id="2290917"/>
    <lineage>
        <taxon>Bacteria</taxon>
        <taxon>Pseudomonadati</taxon>
        <taxon>Caldisericota/Cryosericota group</taxon>
        <taxon>Candidatus Cryosericota</taxon>
        <taxon>Candidatus Cryosericia</taxon>
        <taxon>Candidatus Cryosericales</taxon>
        <taxon>Candidatus Cryosericaceae</taxon>
        <taxon>Candidatus Cryosericum</taxon>
    </lineage>
</organism>